<keyword evidence="1" id="KW-0732">Signal</keyword>
<evidence type="ECO:0000256" key="3">
    <source>
        <dbReference type="ARBA" id="ARBA00022837"/>
    </source>
</evidence>
<dbReference type="InterPro" id="IPR051171">
    <property type="entry name" value="CaCA"/>
</dbReference>
<dbReference type="EMBL" id="VBOS01000545">
    <property type="protein sequence ID" value="TMQ47192.1"/>
    <property type="molecule type" value="Genomic_DNA"/>
</dbReference>
<evidence type="ECO:0000256" key="5">
    <source>
        <dbReference type="SAM" id="MobiDB-lite"/>
    </source>
</evidence>
<protein>
    <recommendedName>
        <fullName evidence="6">Calx-beta domain-containing protein</fullName>
    </recommendedName>
</protein>
<keyword evidence="4" id="KW-0406">Ion transport</keyword>
<dbReference type="PANTHER" id="PTHR11878:SF65">
    <property type="entry name" value="NA_CA-EXCHANGE PROTEIN, ISOFORM G"/>
    <property type="match status" value="1"/>
</dbReference>
<feature type="region of interest" description="Disordered" evidence="5">
    <location>
        <begin position="1"/>
        <end position="29"/>
    </location>
</feature>
<dbReference type="SUPFAM" id="SSF141072">
    <property type="entry name" value="CalX-like"/>
    <property type="match status" value="1"/>
</dbReference>
<evidence type="ECO:0000313" key="7">
    <source>
        <dbReference type="EMBL" id="TMQ47192.1"/>
    </source>
</evidence>
<comment type="caution">
    <text evidence="7">The sequence shown here is derived from an EMBL/GenBank/DDBJ whole genome shotgun (WGS) entry which is preliminary data.</text>
</comment>
<dbReference type="InterPro" id="IPR038081">
    <property type="entry name" value="CalX-like_sf"/>
</dbReference>
<sequence length="404" mass="42845">MPFHSRGPRPCRGPAHRDGCGRGEPLPAGRIPDSLVRIGGELPAFCTAVSSRQLPPPRQTRVATASDAVPQLPRARHPDCNSVYESLLRAGASVARLYMGSRGRSPARARDGAVRPAPSPNDAMSKRWTRWPARAGIAAERAFRWLQFRSGRRWPTLPNRSQHVTVAFLNHRPARRAAGAAALLPLAALALMGAAARPGIRPASGAGSAIGAGRVPGRLDVIQWPDSTGTTRVYISIDSIRVLEGDAGTKAATFTVRLSDPLESPGGTLNFATEDRTAEADSDYVPVSGNLELDATDISYTIVVPVIGDTVVEGNERFAVRLSNPPPGAIFADSIGICTIVNDERPRFMLTSAGLTPFPTGTLGPAFADANGDGYPDLPLDINLGHARFISSQGLNSLIIPGFH</sequence>
<feature type="non-terminal residue" evidence="7">
    <location>
        <position position="404"/>
    </location>
</feature>
<keyword evidence="3" id="KW-0106">Calcium</keyword>
<feature type="domain" description="Calx-beta" evidence="6">
    <location>
        <begin position="220"/>
        <end position="323"/>
    </location>
</feature>
<evidence type="ECO:0000256" key="1">
    <source>
        <dbReference type="ARBA" id="ARBA00022729"/>
    </source>
</evidence>
<evidence type="ECO:0000256" key="2">
    <source>
        <dbReference type="ARBA" id="ARBA00022737"/>
    </source>
</evidence>
<organism evidence="7 8">
    <name type="scientific">Eiseniibacteriota bacterium</name>
    <dbReference type="NCBI Taxonomy" id="2212470"/>
    <lineage>
        <taxon>Bacteria</taxon>
        <taxon>Candidatus Eiseniibacteriota</taxon>
    </lineage>
</organism>
<dbReference type="AlphaFoldDB" id="A0A538S736"/>
<dbReference type="Pfam" id="PF03160">
    <property type="entry name" value="Calx-beta"/>
    <property type="match status" value="1"/>
</dbReference>
<gene>
    <name evidence="7" type="ORF">E6K72_14240</name>
</gene>
<keyword evidence="4" id="KW-0813">Transport</keyword>
<evidence type="ECO:0000256" key="4">
    <source>
        <dbReference type="ARBA" id="ARBA00023065"/>
    </source>
</evidence>
<evidence type="ECO:0000313" key="8">
    <source>
        <dbReference type="Proteomes" id="UP000317716"/>
    </source>
</evidence>
<dbReference type="PANTHER" id="PTHR11878">
    <property type="entry name" value="SODIUM/CALCIUM EXCHANGER"/>
    <property type="match status" value="1"/>
</dbReference>
<proteinExistence type="predicted"/>
<dbReference type="Gene3D" id="2.60.40.2030">
    <property type="match status" value="1"/>
</dbReference>
<reference evidence="7 8" key="1">
    <citation type="journal article" date="2019" name="Nat. Microbiol.">
        <title>Mediterranean grassland soil C-N compound turnover is dependent on rainfall and depth, and is mediated by genomically divergent microorganisms.</title>
        <authorList>
            <person name="Diamond S."/>
            <person name="Andeer P.F."/>
            <person name="Li Z."/>
            <person name="Crits-Christoph A."/>
            <person name="Burstein D."/>
            <person name="Anantharaman K."/>
            <person name="Lane K.R."/>
            <person name="Thomas B.C."/>
            <person name="Pan C."/>
            <person name="Northen T.R."/>
            <person name="Banfield J.F."/>
        </authorList>
    </citation>
    <scope>NUCLEOTIDE SEQUENCE [LARGE SCALE GENOMIC DNA]</scope>
    <source>
        <strain evidence="7">WS_2</strain>
    </source>
</reference>
<dbReference type="SMART" id="SM00237">
    <property type="entry name" value="Calx_beta"/>
    <property type="match status" value="1"/>
</dbReference>
<dbReference type="GO" id="GO:0016020">
    <property type="term" value="C:membrane"/>
    <property type="evidence" value="ECO:0007669"/>
    <property type="project" value="InterPro"/>
</dbReference>
<dbReference type="InterPro" id="IPR003644">
    <property type="entry name" value="Calx_beta"/>
</dbReference>
<feature type="region of interest" description="Disordered" evidence="5">
    <location>
        <begin position="102"/>
        <end position="125"/>
    </location>
</feature>
<dbReference type="GO" id="GO:0030001">
    <property type="term" value="P:metal ion transport"/>
    <property type="evidence" value="ECO:0007669"/>
    <property type="project" value="TreeGrafter"/>
</dbReference>
<dbReference type="Proteomes" id="UP000317716">
    <property type="component" value="Unassembled WGS sequence"/>
</dbReference>
<dbReference type="GO" id="GO:0007154">
    <property type="term" value="P:cell communication"/>
    <property type="evidence" value="ECO:0007669"/>
    <property type="project" value="InterPro"/>
</dbReference>
<keyword evidence="2" id="KW-0677">Repeat</keyword>
<evidence type="ECO:0000259" key="6">
    <source>
        <dbReference type="SMART" id="SM00237"/>
    </source>
</evidence>
<accession>A0A538S736</accession>
<name>A0A538S736_UNCEI</name>